<evidence type="ECO:0000256" key="1">
    <source>
        <dbReference type="ARBA" id="ARBA00004651"/>
    </source>
</evidence>
<keyword evidence="4 5" id="KW-0472">Membrane</keyword>
<keyword evidence="5" id="KW-0813">Transport</keyword>
<accession>A0ABY9JVF8</accession>
<evidence type="ECO:0000256" key="3">
    <source>
        <dbReference type="ARBA" id="ARBA00022989"/>
    </source>
</evidence>
<dbReference type="RefSeq" id="WP_226542680.1">
    <property type="nucleotide sequence ID" value="NZ_CP129013.1"/>
</dbReference>
<feature type="transmembrane region" description="Helical" evidence="5">
    <location>
        <begin position="104"/>
        <end position="121"/>
    </location>
</feature>
<dbReference type="Pfam" id="PF00361">
    <property type="entry name" value="Proton_antipo_M"/>
    <property type="match status" value="1"/>
</dbReference>
<feature type="transmembrane region" description="Helical" evidence="5">
    <location>
        <begin position="45"/>
        <end position="62"/>
    </location>
</feature>
<keyword evidence="5" id="KW-0874">Quinone</keyword>
<dbReference type="Proteomes" id="UP001197974">
    <property type="component" value="Chromosome"/>
</dbReference>
<organism evidence="8 9">
    <name type="scientific">Bacillus carboniphilus</name>
    <dbReference type="NCBI Taxonomy" id="86663"/>
    <lineage>
        <taxon>Bacteria</taxon>
        <taxon>Bacillati</taxon>
        <taxon>Bacillota</taxon>
        <taxon>Bacilli</taxon>
        <taxon>Bacillales</taxon>
        <taxon>Bacillaceae</taxon>
        <taxon>Bacillus</taxon>
    </lineage>
</organism>
<dbReference type="HAMAP" id="MF_00445">
    <property type="entry name" value="NDH1_NuoN_1"/>
    <property type="match status" value="1"/>
</dbReference>
<sequence length="476" mass="52474">MNIETLLSFQWQGMLPEFVIIGMATIMTMLDLFLPSKKQRSSFRYLSLMATLTALVLLVLLYQESTIVILYDTFVLDEFAKIFKLLLLIGASFVILTAPPKSEFFYFILMGLLGAMIISSSGDLMTLFIGLELLTLSSVLLVAFNRENLHANEAAIKLFLNAGVSTAITLFGMSYLYGITGSTNLQVIASTLLTTQNSELLYLSAVSFLIIFVGLTFKIGAFPFQMWVADVYQGSSISSTLFLNIVSKTAGFILFMRLFLSVYEAALLENQVIIGGIACVTMLIGNIMALRQTNVKRMLAYSSIGHGGYILAAFSAFQSPLYIEGIWFYLFAYLFMTTGAFVITYFLSNAEGHEEVSLFAGLGKKSPLLAILMTIFLLSLAAIPGTSGFIGKFAIFLSVISSDPAMIMIASVMVMATIISYAVYFRILEQIFFNKQNHLTPIKMDGRLAFVTVLCSVATCIFGLFPNLLYSIMSMI</sequence>
<evidence type="ECO:0000256" key="2">
    <source>
        <dbReference type="ARBA" id="ARBA00022692"/>
    </source>
</evidence>
<feature type="transmembrane region" description="Helical" evidence="5">
    <location>
        <begin position="158"/>
        <end position="180"/>
    </location>
</feature>
<feature type="transmembrane region" description="Helical" evidence="5">
    <location>
        <begin position="298"/>
        <end position="320"/>
    </location>
</feature>
<feature type="domain" description="NADH:quinone oxidoreductase/Mrp antiporter transmembrane" evidence="7">
    <location>
        <begin position="121"/>
        <end position="413"/>
    </location>
</feature>
<dbReference type="EC" id="7.1.1.-" evidence="5"/>
<evidence type="ECO:0000259" key="7">
    <source>
        <dbReference type="Pfam" id="PF00361"/>
    </source>
</evidence>
<comment type="subcellular location">
    <subcellularLocation>
        <location evidence="1 5">Cell membrane</location>
        <topology evidence="1 5">Multi-pass membrane protein</topology>
    </subcellularLocation>
    <subcellularLocation>
        <location evidence="6">Membrane</location>
        <topology evidence="6">Multi-pass membrane protein</topology>
    </subcellularLocation>
</comment>
<comment type="subunit">
    <text evidence="5">NDH-1 is composed of 14 different subunits. Subunits NuoA, H, J, K, L, M, N constitute the membrane sector of the complex.</text>
</comment>
<gene>
    <name evidence="5" type="primary">nuoN</name>
    <name evidence="8" type="ORF">LC087_12155</name>
</gene>
<evidence type="ECO:0000313" key="9">
    <source>
        <dbReference type="Proteomes" id="UP001197974"/>
    </source>
</evidence>
<keyword evidence="5" id="KW-0520">NAD</keyword>
<feature type="transmembrane region" description="Helical" evidence="5">
    <location>
        <begin position="406"/>
        <end position="427"/>
    </location>
</feature>
<feature type="transmembrane region" description="Helical" evidence="5">
    <location>
        <begin position="14"/>
        <end position="33"/>
    </location>
</feature>
<evidence type="ECO:0000313" key="8">
    <source>
        <dbReference type="EMBL" id="WLR41630.1"/>
    </source>
</evidence>
<keyword evidence="9" id="KW-1185">Reference proteome</keyword>
<evidence type="ECO:0000256" key="6">
    <source>
        <dbReference type="RuleBase" id="RU000320"/>
    </source>
</evidence>
<feature type="transmembrane region" description="Helical" evidence="5">
    <location>
        <begin position="82"/>
        <end position="99"/>
    </location>
</feature>
<protein>
    <recommendedName>
        <fullName evidence="5">NADH-quinone oxidoreductase subunit N</fullName>
        <ecNumber evidence="5">7.1.1.-</ecNumber>
    </recommendedName>
    <alternativeName>
        <fullName evidence="5">NADH dehydrogenase I subunit N</fullName>
    </alternativeName>
    <alternativeName>
        <fullName evidence="5">NDH-1 subunit N</fullName>
    </alternativeName>
</protein>
<comment type="catalytic activity">
    <reaction evidence="5">
        <text>a quinone + NADH + 5 H(+)(in) = a quinol + NAD(+) + 4 H(+)(out)</text>
        <dbReference type="Rhea" id="RHEA:57888"/>
        <dbReference type="ChEBI" id="CHEBI:15378"/>
        <dbReference type="ChEBI" id="CHEBI:24646"/>
        <dbReference type="ChEBI" id="CHEBI:57540"/>
        <dbReference type="ChEBI" id="CHEBI:57945"/>
        <dbReference type="ChEBI" id="CHEBI:132124"/>
    </reaction>
</comment>
<keyword evidence="3 5" id="KW-1133">Transmembrane helix</keyword>
<keyword evidence="5" id="KW-1278">Translocase</keyword>
<feature type="transmembrane region" description="Helical" evidence="5">
    <location>
        <begin position="200"/>
        <end position="220"/>
    </location>
</feature>
<dbReference type="InterPro" id="IPR010096">
    <property type="entry name" value="NADH-Q_OxRdtase_suN/2"/>
</dbReference>
<proteinExistence type="inferred from homology"/>
<feature type="transmembrane region" description="Helical" evidence="5">
    <location>
        <begin position="326"/>
        <end position="347"/>
    </location>
</feature>
<dbReference type="PANTHER" id="PTHR22773">
    <property type="entry name" value="NADH DEHYDROGENASE"/>
    <property type="match status" value="1"/>
</dbReference>
<feature type="transmembrane region" description="Helical" evidence="5">
    <location>
        <begin position="368"/>
        <end position="400"/>
    </location>
</feature>
<keyword evidence="5" id="KW-1003">Cell membrane</keyword>
<feature type="transmembrane region" description="Helical" evidence="5">
    <location>
        <begin position="127"/>
        <end position="146"/>
    </location>
</feature>
<evidence type="ECO:0000256" key="4">
    <source>
        <dbReference type="ARBA" id="ARBA00023136"/>
    </source>
</evidence>
<evidence type="ECO:0000256" key="5">
    <source>
        <dbReference type="HAMAP-Rule" id="MF_00445"/>
    </source>
</evidence>
<dbReference type="InterPro" id="IPR001750">
    <property type="entry name" value="ND/Mrp_TM"/>
</dbReference>
<reference evidence="8 9" key="1">
    <citation type="submission" date="2023-06" db="EMBL/GenBank/DDBJ databases">
        <title>Five Gram-positive bacteria isolated from mangrove sediments in Shenzhen, Guangdong, China.</title>
        <authorList>
            <person name="Yu S."/>
            <person name="Zheng W."/>
            <person name="Huang Y."/>
        </authorList>
    </citation>
    <scope>NUCLEOTIDE SEQUENCE [LARGE SCALE GENOMIC DNA]</scope>
    <source>
        <strain evidence="8 9">SaN35-3</strain>
    </source>
</reference>
<feature type="transmembrane region" description="Helical" evidence="5">
    <location>
        <begin position="241"/>
        <end position="260"/>
    </location>
</feature>
<comment type="function">
    <text evidence="5">NDH-1 shuttles electrons from NADH, via FMN and iron-sulfur (Fe-S) centers, to quinones in the respiratory chain. The immediate electron acceptor for the enzyme in this species is believed to be a menaquinone. Couples the redox reaction to proton translocation (for every two electrons transferred, four hydrogen ions are translocated across the cytoplasmic membrane), and thus conserves the redox energy in a proton gradient.</text>
</comment>
<feature type="transmembrane region" description="Helical" evidence="5">
    <location>
        <begin position="448"/>
        <end position="473"/>
    </location>
</feature>
<name>A0ABY9JVF8_9BACI</name>
<feature type="transmembrane region" description="Helical" evidence="5">
    <location>
        <begin position="272"/>
        <end position="291"/>
    </location>
</feature>
<keyword evidence="2 5" id="KW-0812">Transmembrane</keyword>
<comment type="similarity">
    <text evidence="5">Belongs to the complex I subunit 2 family.</text>
</comment>
<dbReference type="EMBL" id="CP129013">
    <property type="protein sequence ID" value="WLR41630.1"/>
    <property type="molecule type" value="Genomic_DNA"/>
</dbReference>